<evidence type="ECO:0000256" key="1">
    <source>
        <dbReference type="SAM" id="MobiDB-lite"/>
    </source>
</evidence>
<keyword evidence="3" id="KW-1185">Reference proteome</keyword>
<sequence length="290" mass="31891">MCRFRPLNDSERTRGDRFIPKFNGEDTVVVAVSGPDRTGPGQQDEDLCSGLWSGLSSLGQQDEEDLCSGLCSLGLRQREMGQSCQKQEPPPSTRDLTPPPTIVTPPRRPDPPPSPSAFQRAVAESVLGVSKYEPQPVSGGMEPFPRFKTHKIKAESEDSFYPIVFNDVMGLEDGDDRGVCIDDIKTAMKGHVMEGYKFHTHSPLTHNEPGFNGSPTVNDRSHILVCVISANSAEIRESILKKMKVVREAARDLAPGLLFSPKRQQEVAPLRREYRAAPPGPSELCGKRSP</sequence>
<dbReference type="OrthoDB" id="25620at2759"/>
<evidence type="ECO:0000313" key="3">
    <source>
        <dbReference type="Proteomes" id="UP000677803"/>
    </source>
</evidence>
<feature type="compositionally biased region" description="Pro residues" evidence="1">
    <location>
        <begin position="88"/>
        <end position="103"/>
    </location>
</feature>
<feature type="region of interest" description="Disordered" evidence="1">
    <location>
        <begin position="1"/>
        <end position="20"/>
    </location>
</feature>
<proteinExistence type="predicted"/>
<protein>
    <submittedName>
        <fullName evidence="2">(Atlantic silverside) hypothetical protein</fullName>
    </submittedName>
</protein>
<evidence type="ECO:0000313" key="2">
    <source>
        <dbReference type="EMBL" id="CAG5971780.1"/>
    </source>
</evidence>
<dbReference type="Proteomes" id="UP000677803">
    <property type="component" value="Unassembled WGS sequence"/>
</dbReference>
<dbReference type="AlphaFoldDB" id="A0A8S4BNU7"/>
<reference evidence="2" key="1">
    <citation type="submission" date="2021-05" db="EMBL/GenBank/DDBJ databases">
        <authorList>
            <person name="Tigano A."/>
        </authorList>
    </citation>
    <scope>NUCLEOTIDE SEQUENCE</scope>
</reference>
<feature type="region of interest" description="Disordered" evidence="1">
    <location>
        <begin position="81"/>
        <end position="118"/>
    </location>
</feature>
<name>A0A8S4BNU7_9TELE</name>
<gene>
    <name evidence="2" type="ORF">MMEN_LOCUS15779</name>
</gene>
<feature type="compositionally biased region" description="Basic and acidic residues" evidence="1">
    <location>
        <begin position="264"/>
        <end position="275"/>
    </location>
</feature>
<feature type="compositionally biased region" description="Basic and acidic residues" evidence="1">
    <location>
        <begin position="1"/>
        <end position="19"/>
    </location>
</feature>
<feature type="region of interest" description="Disordered" evidence="1">
    <location>
        <begin position="264"/>
        <end position="290"/>
    </location>
</feature>
<comment type="caution">
    <text evidence="2">The sequence shown here is derived from an EMBL/GenBank/DDBJ whole genome shotgun (WGS) entry which is preliminary data.</text>
</comment>
<dbReference type="EMBL" id="CAJRST010030779">
    <property type="protein sequence ID" value="CAG5971780.1"/>
    <property type="molecule type" value="Genomic_DNA"/>
</dbReference>
<accession>A0A8S4BNU7</accession>
<organism evidence="2 3">
    <name type="scientific">Menidia menidia</name>
    <name type="common">Atlantic silverside</name>
    <dbReference type="NCBI Taxonomy" id="238744"/>
    <lineage>
        <taxon>Eukaryota</taxon>
        <taxon>Metazoa</taxon>
        <taxon>Chordata</taxon>
        <taxon>Craniata</taxon>
        <taxon>Vertebrata</taxon>
        <taxon>Euteleostomi</taxon>
        <taxon>Actinopterygii</taxon>
        <taxon>Neopterygii</taxon>
        <taxon>Teleostei</taxon>
        <taxon>Neoteleostei</taxon>
        <taxon>Acanthomorphata</taxon>
        <taxon>Ovalentaria</taxon>
        <taxon>Atherinomorphae</taxon>
        <taxon>Atheriniformes</taxon>
        <taxon>Atherinopsidae</taxon>
        <taxon>Menidiinae</taxon>
        <taxon>Menidia</taxon>
    </lineage>
</organism>